<dbReference type="EC" id="6.3.5.7" evidence="7"/>
<dbReference type="HAMAP" id="MF_00120">
    <property type="entry name" value="GatA"/>
    <property type="match status" value="1"/>
</dbReference>
<dbReference type="Gene3D" id="3.90.1300.10">
    <property type="entry name" value="Amidase signature (AS) domain"/>
    <property type="match status" value="1"/>
</dbReference>
<dbReference type="GO" id="GO:0050567">
    <property type="term" value="F:glutaminyl-tRNA synthase (glutamine-hydrolyzing) activity"/>
    <property type="evidence" value="ECO:0007669"/>
    <property type="project" value="UniProtKB-UniRule"/>
</dbReference>
<keyword evidence="10" id="KW-0808">Transferase</keyword>
<dbReference type="GO" id="GO:0005524">
    <property type="term" value="F:ATP binding"/>
    <property type="evidence" value="ECO:0007669"/>
    <property type="project" value="UniProtKB-KW"/>
</dbReference>
<dbReference type="InterPro" id="IPR023631">
    <property type="entry name" value="Amidase_dom"/>
</dbReference>
<dbReference type="PANTHER" id="PTHR11895">
    <property type="entry name" value="TRANSAMIDASE"/>
    <property type="match status" value="1"/>
</dbReference>
<dbReference type="InterPro" id="IPR036928">
    <property type="entry name" value="AS_sf"/>
</dbReference>
<comment type="catalytic activity">
    <reaction evidence="6 7">
        <text>L-glutamyl-tRNA(Gln) + L-glutamine + ATP + H2O = L-glutaminyl-tRNA(Gln) + L-glutamate + ADP + phosphate + H(+)</text>
        <dbReference type="Rhea" id="RHEA:17521"/>
        <dbReference type="Rhea" id="RHEA-COMP:9681"/>
        <dbReference type="Rhea" id="RHEA-COMP:9684"/>
        <dbReference type="ChEBI" id="CHEBI:15377"/>
        <dbReference type="ChEBI" id="CHEBI:15378"/>
        <dbReference type="ChEBI" id="CHEBI:29985"/>
        <dbReference type="ChEBI" id="CHEBI:30616"/>
        <dbReference type="ChEBI" id="CHEBI:43474"/>
        <dbReference type="ChEBI" id="CHEBI:58359"/>
        <dbReference type="ChEBI" id="CHEBI:78520"/>
        <dbReference type="ChEBI" id="CHEBI:78521"/>
        <dbReference type="ChEBI" id="CHEBI:456216"/>
        <dbReference type="EC" id="6.3.5.7"/>
    </reaction>
</comment>
<evidence type="ECO:0000256" key="3">
    <source>
        <dbReference type="ARBA" id="ARBA00022741"/>
    </source>
</evidence>
<proteinExistence type="inferred from homology"/>
<dbReference type="Proteomes" id="UP000230553">
    <property type="component" value="Unassembled WGS sequence"/>
</dbReference>
<evidence type="ECO:0000256" key="7">
    <source>
        <dbReference type="HAMAP-Rule" id="MF_00120"/>
    </source>
</evidence>
<feature type="domain" description="Amidase" evidence="9">
    <location>
        <begin position="24"/>
        <end position="483"/>
    </location>
</feature>
<keyword evidence="4 7" id="KW-0067">ATP-binding</keyword>
<comment type="similarity">
    <text evidence="1 7">Belongs to the amidase family. GatA subfamily.</text>
</comment>
<dbReference type="InterPro" id="IPR004412">
    <property type="entry name" value="GatA"/>
</dbReference>
<evidence type="ECO:0000259" key="9">
    <source>
        <dbReference type="Pfam" id="PF01425"/>
    </source>
</evidence>
<dbReference type="Pfam" id="PF01425">
    <property type="entry name" value="Amidase"/>
    <property type="match status" value="1"/>
</dbReference>
<feature type="active site" description="Charge relay system" evidence="7">
    <location>
        <position position="154"/>
    </location>
</feature>
<comment type="function">
    <text evidence="7">Allows the formation of correctly charged Gln-tRNA(Gln) through the transamidation of misacylated Glu-tRNA(Gln) in organisms which lack glutaminyl-tRNA synthetase. The reaction takes place in the presence of glutamine and ATP through an activated gamma-phospho-Glu-tRNA(Gln).</text>
</comment>
<feature type="active site" description="Acyl-ester intermediate" evidence="7">
    <location>
        <position position="178"/>
    </location>
</feature>
<evidence type="ECO:0000256" key="4">
    <source>
        <dbReference type="ARBA" id="ARBA00022840"/>
    </source>
</evidence>
<organism evidence="10 11">
    <name type="scientific">Candidatus Wolfebacteria bacterium CG_4_10_14_0_2_um_filter_39_18</name>
    <dbReference type="NCBI Taxonomy" id="1975061"/>
    <lineage>
        <taxon>Bacteria</taxon>
        <taxon>Candidatus Wolfeibacteriota</taxon>
    </lineage>
</organism>
<dbReference type="NCBIfam" id="TIGR00132">
    <property type="entry name" value="gatA"/>
    <property type="match status" value="1"/>
</dbReference>
<accession>A0A2M7TF67</accession>
<gene>
    <name evidence="7 10" type="primary">gatA</name>
    <name evidence="10" type="ORF">COY31_02565</name>
</gene>
<reference evidence="11" key="1">
    <citation type="submission" date="2017-09" db="EMBL/GenBank/DDBJ databases">
        <title>Depth-based differentiation of microbial function through sediment-hosted aquifers and enrichment of novel symbionts in the deep terrestrial subsurface.</title>
        <authorList>
            <person name="Probst A.J."/>
            <person name="Ladd B."/>
            <person name="Jarett J.K."/>
            <person name="Geller-Mcgrath D.E."/>
            <person name="Sieber C.M.K."/>
            <person name="Emerson J.B."/>
            <person name="Anantharaman K."/>
            <person name="Thomas B.C."/>
            <person name="Malmstrom R."/>
            <person name="Stieglmeier M."/>
            <person name="Klingl A."/>
            <person name="Woyke T."/>
            <person name="Ryan C.M."/>
            <person name="Banfield J.F."/>
        </authorList>
    </citation>
    <scope>NUCLEOTIDE SEQUENCE [LARGE SCALE GENOMIC DNA]</scope>
</reference>
<comment type="caution">
    <text evidence="10">The sequence shown here is derived from an EMBL/GenBank/DDBJ whole genome shotgun (WGS) entry which is preliminary data.</text>
</comment>
<keyword evidence="3 7" id="KW-0547">Nucleotide-binding</keyword>
<keyword evidence="2 7" id="KW-0436">Ligase</keyword>
<evidence type="ECO:0000313" key="10">
    <source>
        <dbReference type="EMBL" id="PIZ44441.1"/>
    </source>
</evidence>
<name>A0A2M7TF67_9BACT</name>
<comment type="subunit">
    <text evidence="7">Heterotrimer of A, B and C subunits.</text>
</comment>
<dbReference type="PROSITE" id="PS00571">
    <property type="entry name" value="AMIDASES"/>
    <property type="match status" value="1"/>
</dbReference>
<keyword evidence="5 7" id="KW-0648">Protein biosynthesis</keyword>
<dbReference type="GO" id="GO:0016740">
    <property type="term" value="F:transferase activity"/>
    <property type="evidence" value="ECO:0007669"/>
    <property type="project" value="UniProtKB-KW"/>
</dbReference>
<dbReference type="PANTHER" id="PTHR11895:SF151">
    <property type="entry name" value="GLUTAMYL-TRNA(GLN) AMIDOTRANSFERASE SUBUNIT A"/>
    <property type="match status" value="1"/>
</dbReference>
<evidence type="ECO:0000256" key="5">
    <source>
        <dbReference type="ARBA" id="ARBA00022917"/>
    </source>
</evidence>
<dbReference type="AlphaFoldDB" id="A0A2M7TF67"/>
<dbReference type="SUPFAM" id="SSF75304">
    <property type="entry name" value="Amidase signature (AS) enzymes"/>
    <property type="match status" value="1"/>
</dbReference>
<evidence type="ECO:0000256" key="2">
    <source>
        <dbReference type="ARBA" id="ARBA00022598"/>
    </source>
</evidence>
<protein>
    <recommendedName>
        <fullName evidence="7">Glutamyl-tRNA(Gln) amidotransferase subunit A</fullName>
        <shortName evidence="7">Glu-ADT subunit A</shortName>
        <ecNumber evidence="7">6.3.5.7</ecNumber>
    </recommendedName>
</protein>
<feature type="region of interest" description="Disordered" evidence="8">
    <location>
        <begin position="134"/>
        <end position="154"/>
    </location>
</feature>
<dbReference type="InterPro" id="IPR020556">
    <property type="entry name" value="Amidase_CS"/>
</dbReference>
<evidence type="ECO:0000256" key="6">
    <source>
        <dbReference type="ARBA" id="ARBA00047407"/>
    </source>
</evidence>
<sequence>MSLKNLTIKKFAEGLRNKKFSAFEITKEFFGYIEEEDKNVDAYLRLSKNSALERANKVDVEITKGKELNILAGAPLAIKDNILIEGELCASGSKILENYKASYDATVIKKLKQAGAIFLGKTNMDEFAMGSSTENSAFKTTKNPRDLERVPGGSSGGSAAAVAADMCVAALGSDTGGSIRQPAGFCGIVGLKPTYGAVSRYGLIAMASSLDQIGPLTKTVEDAEILFNAIKGKDSLDSTSVESSKFQVSSFKFQDLKSLTIGLPKEYFATPDFAFDEVDGGRVGGMSKEVVLAMQEVIKSLKSLKIEFKEISLPHTKYALSCYYIIMPAEVSANLARFDGIRYSRASSSKFKASSLKDIYFKTRGEGFGDEAKRRIMLGAFVLSSGYYDAYYAKAQKVRRLIKEDFEKAFKEVDLILTPVSPTPAFEIGEKTEDLLLMYLSDIFTIPLNLAGLPGMSIPVKNLKSELPVGFQLIAKPFHENDIFEVGKFYEKITGVDNK</sequence>
<dbReference type="EMBL" id="PFNM01000048">
    <property type="protein sequence ID" value="PIZ44441.1"/>
    <property type="molecule type" value="Genomic_DNA"/>
</dbReference>
<evidence type="ECO:0000256" key="1">
    <source>
        <dbReference type="ARBA" id="ARBA00008069"/>
    </source>
</evidence>
<dbReference type="InterPro" id="IPR000120">
    <property type="entry name" value="Amidase"/>
</dbReference>
<dbReference type="GO" id="GO:0030956">
    <property type="term" value="C:glutamyl-tRNA(Gln) amidotransferase complex"/>
    <property type="evidence" value="ECO:0007669"/>
    <property type="project" value="InterPro"/>
</dbReference>
<dbReference type="GO" id="GO:0006412">
    <property type="term" value="P:translation"/>
    <property type="evidence" value="ECO:0007669"/>
    <property type="project" value="UniProtKB-UniRule"/>
</dbReference>
<evidence type="ECO:0000256" key="8">
    <source>
        <dbReference type="SAM" id="MobiDB-lite"/>
    </source>
</evidence>
<evidence type="ECO:0000313" key="11">
    <source>
        <dbReference type="Proteomes" id="UP000230553"/>
    </source>
</evidence>
<feature type="active site" description="Charge relay system" evidence="7">
    <location>
        <position position="79"/>
    </location>
</feature>